<dbReference type="eggNOG" id="KOG4177">
    <property type="taxonomic scope" value="Eukaryota"/>
</dbReference>
<dbReference type="HOGENOM" id="CLU_482390_0_0_1"/>
<evidence type="ECO:0000256" key="3">
    <source>
        <dbReference type="PROSITE-ProRule" id="PRU00023"/>
    </source>
</evidence>
<keyword evidence="2 3" id="KW-0040">ANK repeat</keyword>
<dbReference type="AlphaFoldDB" id="A0A0A1URY7"/>
<dbReference type="SUPFAM" id="SSF48403">
    <property type="entry name" value="Ankyrin repeat"/>
    <property type="match status" value="3"/>
</dbReference>
<keyword evidence="1" id="KW-0677">Repeat</keyword>
<dbReference type="Proteomes" id="UP000030151">
    <property type="component" value="Unassembled WGS sequence"/>
</dbReference>
<comment type="caution">
    <text evidence="4">The sequence shown here is derived from an EMBL/GenBank/DDBJ whole genome shotgun (WGS) entry which is preliminary data.</text>
</comment>
<dbReference type="PROSITE" id="PS50297">
    <property type="entry name" value="ANK_REP_REGION"/>
    <property type="match status" value="1"/>
</dbReference>
<dbReference type="OrthoDB" id="4936298at2759"/>
<dbReference type="SUPFAM" id="SSF57850">
    <property type="entry name" value="RING/U-box"/>
    <property type="match status" value="1"/>
</dbReference>
<gene>
    <name evidence="4" type="ORF">X797_007739</name>
</gene>
<dbReference type="PANTHER" id="PTHR24161:SF124">
    <property type="entry name" value="TRANSIENT RECEPTOR POTENTIAL CHANNEL PYREXIA"/>
    <property type="match status" value="1"/>
</dbReference>
<reference evidence="4 5" key="1">
    <citation type="submission" date="2014-02" db="EMBL/GenBank/DDBJ databases">
        <title>The genome sequence of the entomopathogenic fungus Metarhizium robertsii ARSEF 2575.</title>
        <authorList>
            <person name="Giuliano Garisto Donzelli B."/>
            <person name="Roe B.A."/>
            <person name="Macmil S.L."/>
            <person name="Krasnoff S.B."/>
            <person name="Gibson D.M."/>
        </authorList>
    </citation>
    <scope>NUCLEOTIDE SEQUENCE [LARGE SCALE GENOMIC DNA]</scope>
    <source>
        <strain evidence="4 5">ARSEF 2575</strain>
    </source>
</reference>
<sequence>MIDAPILTQIITEYYANKGQTEGILEVFDLLVELGADVNGENSEGNNVFARRLLEHQDADVKVVDPNNNGSLDNAAVRGHRPLVELLAEKEADINQANTLGETPLNSGWTALMLAIWHSDTATVECLLKHSAAVGLEYIGDYDEFKGWTGLTMAVHFGPEEVVRVVAEDEADLEQKFAMLEFLSKIDLDRQNNEGSSAVHPDIPLINFKCPVNAGAKLEIQDTVAGDTPLANAAYNNQLEYAEYLLKLGADINIVSPCYCAPLHQAHLTCSLSMMKLLIKHWADPNCPCEDAVTGAPLQAELTAHDAKNSRVDEIVDYLIAKGADVTAEGGLFRFPINAAAFQGTPTLTSRLVNNGATIDVMDQTIVYLGGDINSWDEMGRTAAHWASQPGRSQVVEMIMKSTAERQFVNIPDIDGWTPVFWAARGTGSLLDKVVAGEPQDQTKLIKLLLQRGADRPILLGAESGNPSEETNERDIDQFKAANTRLPYCDAFLCDIRGFIYRCKTCCNFEFCVKCYPHRRILCSSPDHIFEELGPEFEDVPGADGADTPDAKPICEFTKDWLLAH</sequence>
<accession>A0A0A1URY7</accession>
<proteinExistence type="predicted"/>
<dbReference type="PANTHER" id="PTHR24161">
    <property type="entry name" value="ANK_REP_REGION DOMAIN-CONTAINING PROTEIN-RELATED"/>
    <property type="match status" value="1"/>
</dbReference>
<evidence type="ECO:0000256" key="1">
    <source>
        <dbReference type="ARBA" id="ARBA00022737"/>
    </source>
</evidence>
<feature type="repeat" description="ANK" evidence="3">
    <location>
        <begin position="225"/>
        <end position="257"/>
    </location>
</feature>
<dbReference type="InterPro" id="IPR002110">
    <property type="entry name" value="Ankyrin_rpt"/>
</dbReference>
<dbReference type="SMART" id="SM00248">
    <property type="entry name" value="ANK"/>
    <property type="match status" value="8"/>
</dbReference>
<dbReference type="GO" id="GO:0019706">
    <property type="term" value="F:protein-cysteine S-palmitoyltransferase activity"/>
    <property type="evidence" value="ECO:0007669"/>
    <property type="project" value="UniProtKB-EC"/>
</dbReference>
<evidence type="ECO:0000313" key="4">
    <source>
        <dbReference type="EMBL" id="EXU99021.1"/>
    </source>
</evidence>
<dbReference type="Pfam" id="PF12796">
    <property type="entry name" value="Ank_2"/>
    <property type="match status" value="2"/>
</dbReference>
<evidence type="ECO:0000256" key="2">
    <source>
        <dbReference type="ARBA" id="ARBA00023043"/>
    </source>
</evidence>
<dbReference type="PROSITE" id="PS50088">
    <property type="entry name" value="ANK_REPEAT"/>
    <property type="match status" value="2"/>
</dbReference>
<protein>
    <submittedName>
        <fullName evidence="4">Ankyrin repeat protein</fullName>
    </submittedName>
</protein>
<feature type="repeat" description="ANK" evidence="3">
    <location>
        <begin position="67"/>
        <end position="99"/>
    </location>
</feature>
<evidence type="ECO:0000313" key="5">
    <source>
        <dbReference type="Proteomes" id="UP000030151"/>
    </source>
</evidence>
<dbReference type="InterPro" id="IPR036770">
    <property type="entry name" value="Ankyrin_rpt-contain_sf"/>
</dbReference>
<name>A0A0A1URY7_9HYPO</name>
<dbReference type="Gene3D" id="1.25.40.20">
    <property type="entry name" value="Ankyrin repeat-containing domain"/>
    <property type="match status" value="4"/>
</dbReference>
<dbReference type="EMBL" id="JELW01000021">
    <property type="protein sequence ID" value="EXU99021.1"/>
    <property type="molecule type" value="Genomic_DNA"/>
</dbReference>
<organism evidence="4 5">
    <name type="scientific">Metarhizium robertsii</name>
    <dbReference type="NCBI Taxonomy" id="568076"/>
    <lineage>
        <taxon>Eukaryota</taxon>
        <taxon>Fungi</taxon>
        <taxon>Dikarya</taxon>
        <taxon>Ascomycota</taxon>
        <taxon>Pezizomycotina</taxon>
        <taxon>Sordariomycetes</taxon>
        <taxon>Hypocreomycetidae</taxon>
        <taxon>Hypocreales</taxon>
        <taxon>Clavicipitaceae</taxon>
        <taxon>Metarhizium</taxon>
    </lineage>
</organism>